<comment type="caution">
    <text evidence="2">The sequence shown here is derived from an EMBL/GenBank/DDBJ whole genome shotgun (WGS) entry which is preliminary data.</text>
</comment>
<keyword evidence="3" id="KW-1185">Reference proteome</keyword>
<keyword evidence="1" id="KW-0732">Signal</keyword>
<dbReference type="EMBL" id="JAVLVU010000001">
    <property type="protein sequence ID" value="MDT3400976.1"/>
    <property type="molecule type" value="Genomic_DNA"/>
</dbReference>
<name>A0ABU3GN56_9SPHI</name>
<evidence type="ECO:0000313" key="2">
    <source>
        <dbReference type="EMBL" id="MDT3400976.1"/>
    </source>
</evidence>
<evidence type="ECO:0008006" key="4">
    <source>
        <dbReference type="Google" id="ProtNLM"/>
    </source>
</evidence>
<proteinExistence type="predicted"/>
<accession>A0ABU3GN56</accession>
<sequence length="411" mass="46719">MKKLYLNVALFYMGILASHAQIVSPVPAKADTANAAYHSKKLTVDEVNFVSAYYHQDGNHSAVTGGIGTELLTDFANTIDVQLSNYNKRGRKNTFLFELGIDHYSSASSDKIDPSTISSASKSDNRIYPSLNWTRTNEQTGNAYGFTGSYSHEYDYQSFGAAFNLTRLSKNKNTQFDMRLQAFLDKWKVILPVELRPGYAPGKNYEHDHSADGSAPRNSFSASFSLSQVINPRLQVLIIVEPAYQHGLLSTRYQRDYFTDGSLRAENLPGKRYKLPVAARFNYFLDDHFIIRTYYRYYMDNWGIRAHTAEVEVPVKLTSFVSVSPFYRYNSQQGTRYFAPYGQHNPNAAYYTSDCDLADLHSSFVGAGLRLSPPKGVFGWQRLNMLELRYGHYMRSTNLTSNVITLNMRFK</sequence>
<dbReference type="RefSeq" id="WP_311946726.1">
    <property type="nucleotide sequence ID" value="NZ_JAVLVU010000001.1"/>
</dbReference>
<evidence type="ECO:0000313" key="3">
    <source>
        <dbReference type="Proteomes" id="UP001258315"/>
    </source>
</evidence>
<organism evidence="2 3">
    <name type="scientific">Mucilaginibacter terrae</name>
    <dbReference type="NCBI Taxonomy" id="1955052"/>
    <lineage>
        <taxon>Bacteria</taxon>
        <taxon>Pseudomonadati</taxon>
        <taxon>Bacteroidota</taxon>
        <taxon>Sphingobacteriia</taxon>
        <taxon>Sphingobacteriales</taxon>
        <taxon>Sphingobacteriaceae</taxon>
        <taxon>Mucilaginibacter</taxon>
    </lineage>
</organism>
<gene>
    <name evidence="2" type="ORF">QE417_000048</name>
</gene>
<feature type="signal peptide" evidence="1">
    <location>
        <begin position="1"/>
        <end position="20"/>
    </location>
</feature>
<feature type="chain" id="PRO_5047336982" description="DUF3570 domain-containing protein" evidence="1">
    <location>
        <begin position="21"/>
        <end position="411"/>
    </location>
</feature>
<dbReference type="Pfam" id="PF12094">
    <property type="entry name" value="DUF3570"/>
    <property type="match status" value="1"/>
</dbReference>
<evidence type="ECO:0000256" key="1">
    <source>
        <dbReference type="SAM" id="SignalP"/>
    </source>
</evidence>
<dbReference type="InterPro" id="IPR021953">
    <property type="entry name" value="DUF3570"/>
</dbReference>
<protein>
    <recommendedName>
        <fullName evidence="4">DUF3570 domain-containing protein</fullName>
    </recommendedName>
</protein>
<dbReference type="Proteomes" id="UP001258315">
    <property type="component" value="Unassembled WGS sequence"/>
</dbReference>
<reference evidence="3" key="1">
    <citation type="submission" date="2023-07" db="EMBL/GenBank/DDBJ databases">
        <title>Functional and genomic diversity of the sorghum phyllosphere microbiome.</title>
        <authorList>
            <person name="Shade A."/>
        </authorList>
    </citation>
    <scope>NUCLEOTIDE SEQUENCE [LARGE SCALE GENOMIC DNA]</scope>
    <source>
        <strain evidence="3">SORGH_AS_0422</strain>
    </source>
</reference>